<sequence length="474" mass="52629">MLRIAPNPITPDNLAKAWPAFISAGSATPYYALDRTVTIGRYQGRLEYIRCNTAQDRAGRHAVLSDLFTPRHGSASDPGRSQSYQIRAVALVETPRNVLRKVFDRLFHGIRFDGTRSLTARELRAFLHLEESIRKLKDGVVAQAQPPGGEGEPIAPMEPIVPDEAAVAAPPTGSLQRLNDWIALHNAPRDAEEALRRHLRHADPERWPDIEPLLMVPAVADMVWKDRRLLTCLVDRCPDHEALYRLAATCDPSRPDPRPGLRVMMDDHHLMDAYVLPLLHSAIEPLSLLEATDALAPFRGLQTEGGAQLFWADAQAGVMRSTSVWTTLAHKATTIDQLVDLYTFHPELPYQRFIETALANMGVRQSASYVATVDQIIQDALRAIDVTDPDDRSRSVEIGTLRRLVERTLPAFLAGPDPTRGSIPRSARDKRLALLSVGTQIPTALASARRHLGHLIQFDALVACTPGWNWELAH</sequence>
<dbReference type="OrthoDB" id="8973278at2"/>
<proteinExistence type="predicted"/>
<name>A0A562BW96_9BURK</name>
<gene>
    <name evidence="1" type="ORF">L602_000100000590</name>
</gene>
<organism evidence="1 2">
    <name type="scientific">Cupriavidus gilardii J11</name>
    <dbReference type="NCBI Taxonomy" id="936133"/>
    <lineage>
        <taxon>Bacteria</taxon>
        <taxon>Pseudomonadati</taxon>
        <taxon>Pseudomonadota</taxon>
        <taxon>Betaproteobacteria</taxon>
        <taxon>Burkholderiales</taxon>
        <taxon>Burkholderiaceae</taxon>
        <taxon>Cupriavidus</taxon>
    </lineage>
</organism>
<evidence type="ECO:0000313" key="1">
    <source>
        <dbReference type="EMBL" id="TWG89169.1"/>
    </source>
</evidence>
<reference evidence="1 2" key="1">
    <citation type="submission" date="2019-07" db="EMBL/GenBank/DDBJ databases">
        <title>Genome sequencing of lignin-degrading bacterial isolates.</title>
        <authorList>
            <person name="Gladden J."/>
        </authorList>
    </citation>
    <scope>NUCLEOTIDE SEQUENCE [LARGE SCALE GENOMIC DNA]</scope>
    <source>
        <strain evidence="1 2">J11</strain>
    </source>
</reference>
<comment type="caution">
    <text evidence="1">The sequence shown here is derived from an EMBL/GenBank/DDBJ whole genome shotgun (WGS) entry which is preliminary data.</text>
</comment>
<protein>
    <submittedName>
        <fullName evidence="1">Uncharacterized protein</fullName>
    </submittedName>
</protein>
<dbReference type="AlphaFoldDB" id="A0A562BW96"/>
<dbReference type="Proteomes" id="UP000318141">
    <property type="component" value="Unassembled WGS sequence"/>
</dbReference>
<keyword evidence="2" id="KW-1185">Reference proteome</keyword>
<dbReference type="EMBL" id="VLJN01000001">
    <property type="protein sequence ID" value="TWG89169.1"/>
    <property type="molecule type" value="Genomic_DNA"/>
</dbReference>
<evidence type="ECO:0000313" key="2">
    <source>
        <dbReference type="Proteomes" id="UP000318141"/>
    </source>
</evidence>
<accession>A0A562BW96</accession>